<dbReference type="InterPro" id="IPR014825">
    <property type="entry name" value="DNA_alkylation"/>
</dbReference>
<comment type="caution">
    <text evidence="1">The sequence shown here is derived from an EMBL/GenBank/DDBJ whole genome shotgun (WGS) entry which is preliminary data.</text>
</comment>
<dbReference type="Proteomes" id="UP000177349">
    <property type="component" value="Unassembled WGS sequence"/>
</dbReference>
<evidence type="ECO:0000313" key="2">
    <source>
        <dbReference type="Proteomes" id="UP000177349"/>
    </source>
</evidence>
<evidence type="ECO:0000313" key="1">
    <source>
        <dbReference type="EMBL" id="OGY92149.1"/>
    </source>
</evidence>
<reference evidence="1 2" key="1">
    <citation type="journal article" date="2016" name="Nat. Commun.">
        <title>Thousands of microbial genomes shed light on interconnected biogeochemical processes in an aquifer system.</title>
        <authorList>
            <person name="Anantharaman K."/>
            <person name="Brown C.T."/>
            <person name="Hug L.A."/>
            <person name="Sharon I."/>
            <person name="Castelle C.J."/>
            <person name="Probst A.J."/>
            <person name="Thomas B.C."/>
            <person name="Singh A."/>
            <person name="Wilkins M.J."/>
            <person name="Karaoz U."/>
            <person name="Brodie E.L."/>
            <person name="Williams K.H."/>
            <person name="Hubbard S.S."/>
            <person name="Banfield J.F."/>
        </authorList>
    </citation>
    <scope>NUCLEOTIDE SEQUENCE [LARGE SCALE GENOMIC DNA]</scope>
</reference>
<dbReference type="AlphaFoldDB" id="A0A1G2BUA0"/>
<name>A0A1G2BUA0_9BACT</name>
<dbReference type="Pfam" id="PF08713">
    <property type="entry name" value="DNA_alkylation"/>
    <property type="match status" value="1"/>
</dbReference>
<dbReference type="CDD" id="cd06561">
    <property type="entry name" value="AlkD_like"/>
    <property type="match status" value="1"/>
</dbReference>
<sequence length="236" mass="28082">MINTATLTRLRKEIRAQADPRQAKILQRFFKTGRGEYGEGDVFLGLTVPQSRTLARKYHSLPFAEITKLLHSKIHEERLIALLLLVHRFQSATESGRERIFGYYLRSTRWINNWDLVDLTAPVIVGRYLFDTPRAVLQRLARSRSVWERRIAIVATYEFIRCDQFADTLKISRSLLHDRHDLIHKAVGWMLREVGKRNKRILVRFLEKNYSRMPRTMLRYAIEKFPERERRGYLRV</sequence>
<accession>A0A1G2BUA0</accession>
<dbReference type="SUPFAM" id="SSF48371">
    <property type="entry name" value="ARM repeat"/>
    <property type="match status" value="1"/>
</dbReference>
<protein>
    <submittedName>
        <fullName evidence="1">DNA alkylation repair protein</fullName>
    </submittedName>
</protein>
<dbReference type="PANTHER" id="PTHR34070:SF1">
    <property type="entry name" value="DNA ALKYLATION REPAIR PROTEIN"/>
    <property type="match status" value="1"/>
</dbReference>
<gene>
    <name evidence="1" type="ORF">A3B31_01960</name>
</gene>
<organism evidence="1 2">
    <name type="scientific">Candidatus Komeilibacteria bacterium RIFCSPLOWO2_01_FULL_53_11</name>
    <dbReference type="NCBI Taxonomy" id="1798552"/>
    <lineage>
        <taxon>Bacteria</taxon>
        <taxon>Candidatus Komeiliibacteriota</taxon>
    </lineage>
</organism>
<dbReference type="EMBL" id="MHKN01000023">
    <property type="protein sequence ID" value="OGY92149.1"/>
    <property type="molecule type" value="Genomic_DNA"/>
</dbReference>
<dbReference type="PANTHER" id="PTHR34070">
    <property type="entry name" value="ARMADILLO-TYPE FOLD"/>
    <property type="match status" value="1"/>
</dbReference>
<proteinExistence type="predicted"/>
<dbReference type="InterPro" id="IPR016024">
    <property type="entry name" value="ARM-type_fold"/>
</dbReference>
<dbReference type="Gene3D" id="1.25.10.90">
    <property type="match status" value="1"/>
</dbReference>